<feature type="region of interest" description="Disordered" evidence="1">
    <location>
        <begin position="253"/>
        <end position="280"/>
    </location>
</feature>
<evidence type="ECO:0000313" key="3">
    <source>
        <dbReference type="EMBL" id="WTY97644.1"/>
    </source>
</evidence>
<dbReference type="InterPro" id="IPR002035">
    <property type="entry name" value="VWF_A"/>
</dbReference>
<feature type="domain" description="VWFA" evidence="2">
    <location>
        <begin position="773"/>
        <end position="957"/>
    </location>
</feature>
<feature type="region of interest" description="Disordered" evidence="1">
    <location>
        <begin position="717"/>
        <end position="737"/>
    </location>
</feature>
<name>A0AAU3H0M0_9ACTN</name>
<dbReference type="AlphaFoldDB" id="A0AAU3H0M0"/>
<organism evidence="3">
    <name type="scientific">Streptomyces sp. NBC_01401</name>
    <dbReference type="NCBI Taxonomy" id="2903854"/>
    <lineage>
        <taxon>Bacteria</taxon>
        <taxon>Bacillati</taxon>
        <taxon>Actinomycetota</taxon>
        <taxon>Actinomycetes</taxon>
        <taxon>Kitasatosporales</taxon>
        <taxon>Streptomycetaceae</taxon>
        <taxon>Streptomyces</taxon>
    </lineage>
</organism>
<feature type="region of interest" description="Disordered" evidence="1">
    <location>
        <begin position="443"/>
        <end position="512"/>
    </location>
</feature>
<dbReference type="GO" id="GO:0004197">
    <property type="term" value="F:cysteine-type endopeptidase activity"/>
    <property type="evidence" value="ECO:0007669"/>
    <property type="project" value="InterPro"/>
</dbReference>
<dbReference type="CDD" id="cd00198">
    <property type="entry name" value="vWFA"/>
    <property type="match status" value="1"/>
</dbReference>
<evidence type="ECO:0000259" key="2">
    <source>
        <dbReference type="PROSITE" id="PS50234"/>
    </source>
</evidence>
<feature type="compositionally biased region" description="Pro residues" evidence="1">
    <location>
        <begin position="258"/>
        <end position="280"/>
    </location>
</feature>
<dbReference type="InterPro" id="IPR036465">
    <property type="entry name" value="vWFA_dom_sf"/>
</dbReference>
<dbReference type="PROSITE" id="PS50234">
    <property type="entry name" value="VWFA"/>
    <property type="match status" value="1"/>
</dbReference>
<sequence length="963" mass="99665">MPPYDTRGEENGAKRHRAVLIGVEHYTGTRNDLPAVATNLRLIREALTAEHTGVLAAEDLVVIPADGDGGPDTTVDPLQVRAALTAARKDVTGLLVVYFAGHGIVRPDGSDLNLMFTDSGVTRDREHPFVDTLSWRGDIMPDLRKSLADWVVVILDCCFAGNALWAFSPAAGQNFALLTAAEPGVEIPPGDPRTGTEFTAALHRLLTTGEGEPVTFTRIVAGIREAMAPLKAVDGHPWIPEERRHGDDVVLAHAADPEPAPPPPLPGPEPGTEPVPVPAPPPLPKPVPEGTWRTWVAARWARLPAQDLPRRLLPVLARRMTRTTAAALAGVVALAGAGTWYVLGSSSHGACASPLELRVLTDPDLRPTVQKAADAYPKRDGDGCRTVGINVYDAKATDAVAALRSSSLWQEPPATCPESGDCPRPQRDVGAQPDIWIPAAGSAWQRATADGASGGAPAGASAEGASSEGASAEGASSDGASGEGAPAGSGSGTGADGPGGGPGEESADETGSSVVNLDRLGSVAYTPMVLGVPDTMALAQSLQTDDPLDAIVSGLEAAQKVEILRPDPEDTEGALLATDALYASSGSGRAATVEQGMAQALRPMPSTARELMCVLADGTHNSLEDRAAVLVPEQTLAQFNLSAGEPGRPGCATEALAHRVAHYPSDVPMLDLPFVRVTWAGADRDADARKAAVEDFYDWLATDPDAQRCFTDDGFRGVDDGAPAPPADDSVLRSEDNTTAVRERIPTTAPGADVSASLSDTLSRYRGALGPGRVLYLLDNSTSMEDKRVWDGTGGAKELVARSMSSLGAGDSYGVLTAAVGAGEPAVELVPFGPNTRAGAQKAVAGARTAAYDARIAPGLDTALGTLRGGSTGVEQPRLLVLVTDGEDFEAVGDKDQKRLVREAAKTPLVRIVTVSLQDGACTPGRFGERLAGASGGRCLDPADDIAAELAAEVAKTGTGDAE</sequence>
<dbReference type="Pfam" id="PF00656">
    <property type="entry name" value="Peptidase_C14"/>
    <property type="match status" value="1"/>
</dbReference>
<dbReference type="Gene3D" id="3.40.50.410">
    <property type="entry name" value="von Willebrand factor, type A domain"/>
    <property type="match status" value="1"/>
</dbReference>
<protein>
    <submittedName>
        <fullName evidence="3">VWA domain-containing protein</fullName>
    </submittedName>
</protein>
<feature type="compositionally biased region" description="Gly residues" evidence="1">
    <location>
        <begin position="481"/>
        <end position="503"/>
    </location>
</feature>
<dbReference type="GO" id="GO:0006508">
    <property type="term" value="P:proteolysis"/>
    <property type="evidence" value="ECO:0007669"/>
    <property type="project" value="InterPro"/>
</dbReference>
<feature type="compositionally biased region" description="Low complexity" evidence="1">
    <location>
        <begin position="458"/>
        <end position="480"/>
    </location>
</feature>
<proteinExistence type="predicted"/>
<dbReference type="EMBL" id="CP109535">
    <property type="protein sequence ID" value="WTY97644.1"/>
    <property type="molecule type" value="Genomic_DNA"/>
</dbReference>
<dbReference type="SUPFAM" id="SSF53300">
    <property type="entry name" value="vWA-like"/>
    <property type="match status" value="1"/>
</dbReference>
<evidence type="ECO:0000256" key="1">
    <source>
        <dbReference type="SAM" id="MobiDB-lite"/>
    </source>
</evidence>
<dbReference type="Gene3D" id="3.40.50.1460">
    <property type="match status" value="1"/>
</dbReference>
<accession>A0AAU3H0M0</accession>
<feature type="region of interest" description="Disordered" evidence="1">
    <location>
        <begin position="410"/>
        <end position="431"/>
    </location>
</feature>
<gene>
    <name evidence="3" type="ORF">OG626_23510</name>
</gene>
<dbReference type="InterPro" id="IPR011600">
    <property type="entry name" value="Pept_C14_caspase"/>
</dbReference>
<reference evidence="3" key="1">
    <citation type="submission" date="2022-10" db="EMBL/GenBank/DDBJ databases">
        <title>The complete genomes of actinobacterial strains from the NBC collection.</title>
        <authorList>
            <person name="Joergensen T.S."/>
            <person name="Alvarez Arevalo M."/>
            <person name="Sterndorff E.B."/>
            <person name="Faurdal D."/>
            <person name="Vuksanovic O."/>
            <person name="Mourched A.-S."/>
            <person name="Charusanti P."/>
            <person name="Shaw S."/>
            <person name="Blin K."/>
            <person name="Weber T."/>
        </authorList>
    </citation>
    <scope>NUCLEOTIDE SEQUENCE</scope>
    <source>
        <strain evidence="3">NBC_01401</strain>
    </source>
</reference>
<dbReference type="SMART" id="SM00327">
    <property type="entry name" value="VWA"/>
    <property type="match status" value="1"/>
</dbReference>